<accession>A0A1G2CCI4</accession>
<protein>
    <submittedName>
        <fullName evidence="2">Uncharacterized protein</fullName>
    </submittedName>
</protein>
<gene>
    <name evidence="2" type="ORF">A3B13_00090</name>
</gene>
<dbReference type="AlphaFoldDB" id="A0A1G2CCI4"/>
<dbReference type="Proteomes" id="UP000176287">
    <property type="component" value="Unassembled WGS sequence"/>
</dbReference>
<dbReference type="EMBL" id="MHKZ01000045">
    <property type="protein sequence ID" value="OGY99075.1"/>
    <property type="molecule type" value="Genomic_DNA"/>
</dbReference>
<proteinExistence type="predicted"/>
<comment type="caution">
    <text evidence="2">The sequence shown here is derived from an EMBL/GenBank/DDBJ whole genome shotgun (WGS) entry which is preliminary data.</text>
</comment>
<organism evidence="2 3">
    <name type="scientific">Candidatus Liptonbacteria bacterium RIFCSPLOWO2_01_FULL_45_15</name>
    <dbReference type="NCBI Taxonomy" id="1798649"/>
    <lineage>
        <taxon>Bacteria</taxon>
        <taxon>Candidatus Liptoniibacteriota</taxon>
    </lineage>
</organism>
<evidence type="ECO:0000313" key="2">
    <source>
        <dbReference type="EMBL" id="OGY99075.1"/>
    </source>
</evidence>
<evidence type="ECO:0000256" key="1">
    <source>
        <dbReference type="SAM" id="MobiDB-lite"/>
    </source>
</evidence>
<sequence>MAENLSGDFKLEALEADMRRLAEEIQKHRENPESRALSGQEIVKKSIQSIITPPPPPPAPQQAQGGALPAYAAGAPAETKLEIEYLVDLAFQHGLDKANAEAMKSSPFVMDAFHDTLAAKLYPELQRRGILK</sequence>
<name>A0A1G2CCI4_9BACT</name>
<reference evidence="2 3" key="1">
    <citation type="journal article" date="2016" name="Nat. Commun.">
        <title>Thousands of microbial genomes shed light on interconnected biogeochemical processes in an aquifer system.</title>
        <authorList>
            <person name="Anantharaman K."/>
            <person name="Brown C.T."/>
            <person name="Hug L.A."/>
            <person name="Sharon I."/>
            <person name="Castelle C.J."/>
            <person name="Probst A.J."/>
            <person name="Thomas B.C."/>
            <person name="Singh A."/>
            <person name="Wilkins M.J."/>
            <person name="Karaoz U."/>
            <person name="Brodie E.L."/>
            <person name="Williams K.H."/>
            <person name="Hubbard S.S."/>
            <person name="Banfield J.F."/>
        </authorList>
    </citation>
    <scope>NUCLEOTIDE SEQUENCE [LARGE SCALE GENOMIC DNA]</scope>
</reference>
<feature type="region of interest" description="Disordered" evidence="1">
    <location>
        <begin position="49"/>
        <end position="70"/>
    </location>
</feature>
<feature type="compositionally biased region" description="Low complexity" evidence="1">
    <location>
        <begin position="61"/>
        <end position="70"/>
    </location>
</feature>
<evidence type="ECO:0000313" key="3">
    <source>
        <dbReference type="Proteomes" id="UP000176287"/>
    </source>
</evidence>